<dbReference type="SUPFAM" id="SSF117281">
    <property type="entry name" value="Kelch motif"/>
    <property type="match status" value="1"/>
</dbReference>
<dbReference type="InterPro" id="IPR015915">
    <property type="entry name" value="Kelch-typ_b-propeller"/>
</dbReference>
<gene>
    <name evidence="4" type="ORF">LOTGIDRAFT_114716</name>
</gene>
<evidence type="ECO:0000256" key="2">
    <source>
        <dbReference type="ARBA" id="ARBA00022737"/>
    </source>
</evidence>
<proteinExistence type="predicted"/>
<dbReference type="InterPro" id="IPR006652">
    <property type="entry name" value="Kelch_1"/>
</dbReference>
<dbReference type="InterPro" id="IPR017096">
    <property type="entry name" value="BTB-kelch_protein"/>
</dbReference>
<feature type="domain" description="BTB" evidence="3">
    <location>
        <begin position="15"/>
        <end position="82"/>
    </location>
</feature>
<dbReference type="CTD" id="20231129"/>
<organism evidence="4 5">
    <name type="scientific">Lottia gigantea</name>
    <name type="common">Giant owl limpet</name>
    <dbReference type="NCBI Taxonomy" id="225164"/>
    <lineage>
        <taxon>Eukaryota</taxon>
        <taxon>Metazoa</taxon>
        <taxon>Spiralia</taxon>
        <taxon>Lophotrochozoa</taxon>
        <taxon>Mollusca</taxon>
        <taxon>Gastropoda</taxon>
        <taxon>Patellogastropoda</taxon>
        <taxon>Lottioidea</taxon>
        <taxon>Lottiidae</taxon>
        <taxon>Lottia</taxon>
    </lineage>
</organism>
<dbReference type="Proteomes" id="UP000030746">
    <property type="component" value="Unassembled WGS sequence"/>
</dbReference>
<evidence type="ECO:0000259" key="3">
    <source>
        <dbReference type="PROSITE" id="PS50097"/>
    </source>
</evidence>
<sequence length="571" mass="65255">MLAGIRTLRDRCQLFDMILNVEDIALPVHRVVLASCSDYFRAMFTDGLKESKEENIKLNGVTAMGMRNLIDFAYTSKINIDHENVYDVLAAANHVQILPVISACEDFLKSHLDLDNCIDIMNVAELYCLKNLYQVAQQFMCRNWSIFSLSNDFLRLNFKEFQTLLSSKFPVDCDEKSILLSVLTWAEYDSQNRNSLFVELFKFIEFENIRREDIEEIQSTPVWKTVESNEVCLSRYLNQLDKSVVSKDWLKCSGISNLRGFQHTLIVAGGFSNEGGLTNSVWYLDQSSGNLKHLTKIPHVDQCNFGMGVLNNKLYAIGGCFNDQMQELIHPFGFCYDSQRDTWESIAPMSQERCNFYLGVLEGRFFAIGGDPHATAGAADMALCEAYDAETNTWVDIEPMPGNRMQHTGASLGRRLYISGGLQEQDGDVFDDLLWYDLDTNLWQTGSSMRTPRADHSMFVYNDKLYVVGGWFYDTHTQQRVIASAIDSYNPELDCWETVATLNECRLFATYTVYDGCIYVVGGWKGGNYRKKCNTIDVFDLERGEWTDKKCQSLQLWEHSSCTAYLPRFVS</sequence>
<dbReference type="KEGG" id="lgi:LOTGIDRAFT_114716"/>
<dbReference type="SUPFAM" id="SSF54695">
    <property type="entry name" value="POZ domain"/>
    <property type="match status" value="1"/>
</dbReference>
<dbReference type="Gene3D" id="3.30.710.10">
    <property type="entry name" value="Potassium Channel Kv1.1, Chain A"/>
    <property type="match status" value="1"/>
</dbReference>
<dbReference type="EMBL" id="KB201262">
    <property type="protein sequence ID" value="ESO98232.1"/>
    <property type="molecule type" value="Genomic_DNA"/>
</dbReference>
<dbReference type="PROSITE" id="PS50097">
    <property type="entry name" value="BTB"/>
    <property type="match status" value="1"/>
</dbReference>
<keyword evidence="2" id="KW-0677">Repeat</keyword>
<dbReference type="Pfam" id="PF00651">
    <property type="entry name" value="BTB"/>
    <property type="match status" value="1"/>
</dbReference>
<dbReference type="Gene3D" id="1.25.40.420">
    <property type="match status" value="1"/>
</dbReference>
<dbReference type="PANTHER" id="PTHR45632:SF3">
    <property type="entry name" value="KELCH-LIKE PROTEIN 32"/>
    <property type="match status" value="1"/>
</dbReference>
<dbReference type="AlphaFoldDB" id="V4AM64"/>
<evidence type="ECO:0000313" key="5">
    <source>
        <dbReference type="Proteomes" id="UP000030746"/>
    </source>
</evidence>
<protein>
    <recommendedName>
        <fullName evidence="3">BTB domain-containing protein</fullName>
    </recommendedName>
</protein>
<dbReference type="SMART" id="SM00875">
    <property type="entry name" value="BACK"/>
    <property type="match status" value="1"/>
</dbReference>
<name>V4AM64_LOTGI</name>
<dbReference type="InterPro" id="IPR011333">
    <property type="entry name" value="SKP1/BTB/POZ_sf"/>
</dbReference>
<reference evidence="4 5" key="1">
    <citation type="journal article" date="2013" name="Nature">
        <title>Insights into bilaterian evolution from three spiralian genomes.</title>
        <authorList>
            <person name="Simakov O."/>
            <person name="Marletaz F."/>
            <person name="Cho S.J."/>
            <person name="Edsinger-Gonzales E."/>
            <person name="Havlak P."/>
            <person name="Hellsten U."/>
            <person name="Kuo D.H."/>
            <person name="Larsson T."/>
            <person name="Lv J."/>
            <person name="Arendt D."/>
            <person name="Savage R."/>
            <person name="Osoegawa K."/>
            <person name="de Jong P."/>
            <person name="Grimwood J."/>
            <person name="Chapman J.A."/>
            <person name="Shapiro H."/>
            <person name="Aerts A."/>
            <person name="Otillar R.P."/>
            <person name="Terry A.Y."/>
            <person name="Boore J.L."/>
            <person name="Grigoriev I.V."/>
            <person name="Lindberg D.R."/>
            <person name="Seaver E.C."/>
            <person name="Weisblat D.A."/>
            <person name="Putnam N.H."/>
            <person name="Rokhsar D.S."/>
        </authorList>
    </citation>
    <scope>NUCLEOTIDE SEQUENCE [LARGE SCALE GENOMIC DNA]</scope>
</reference>
<dbReference type="Pfam" id="PF01344">
    <property type="entry name" value="Kelch_1"/>
    <property type="match status" value="1"/>
</dbReference>
<dbReference type="Pfam" id="PF07707">
    <property type="entry name" value="BACK"/>
    <property type="match status" value="1"/>
</dbReference>
<dbReference type="Pfam" id="PF24681">
    <property type="entry name" value="Kelch_KLHDC2_KLHL20_DRC7"/>
    <property type="match status" value="1"/>
</dbReference>
<dbReference type="InterPro" id="IPR000210">
    <property type="entry name" value="BTB/POZ_dom"/>
</dbReference>
<dbReference type="InterPro" id="IPR011705">
    <property type="entry name" value="BACK"/>
</dbReference>
<dbReference type="STRING" id="225164.V4AM64"/>
<evidence type="ECO:0000313" key="4">
    <source>
        <dbReference type="EMBL" id="ESO98232.1"/>
    </source>
</evidence>
<dbReference type="PANTHER" id="PTHR45632">
    <property type="entry name" value="LD33804P"/>
    <property type="match status" value="1"/>
</dbReference>
<dbReference type="PIRSF" id="PIRSF037037">
    <property type="entry name" value="Kelch-like_protein_gigaxonin"/>
    <property type="match status" value="1"/>
</dbReference>
<keyword evidence="1" id="KW-0880">Kelch repeat</keyword>
<accession>V4AM64</accession>
<evidence type="ECO:0000256" key="1">
    <source>
        <dbReference type="ARBA" id="ARBA00022441"/>
    </source>
</evidence>
<dbReference type="HOGENOM" id="CLU_004253_14_3_1"/>
<dbReference type="SMART" id="SM00612">
    <property type="entry name" value="Kelch"/>
    <property type="match status" value="6"/>
</dbReference>
<keyword evidence="5" id="KW-1185">Reference proteome</keyword>
<dbReference type="GeneID" id="20231129"/>
<dbReference type="RefSeq" id="XP_009050937.1">
    <property type="nucleotide sequence ID" value="XM_009052689.1"/>
</dbReference>
<dbReference type="SMART" id="SM00225">
    <property type="entry name" value="BTB"/>
    <property type="match status" value="1"/>
</dbReference>
<dbReference type="OrthoDB" id="6273668at2759"/>
<dbReference type="OMA" id="PTNMRGM"/>
<dbReference type="Gene3D" id="2.120.10.80">
    <property type="entry name" value="Kelch-type beta propeller"/>
    <property type="match status" value="1"/>
</dbReference>